<dbReference type="AlphaFoldDB" id="W7D051"/>
<evidence type="ECO:0000313" key="4">
    <source>
        <dbReference type="Proteomes" id="UP000019241"/>
    </source>
</evidence>
<gene>
    <name evidence="3" type="ORF">MCOL2_20906</name>
</gene>
<dbReference type="Pfam" id="PF08279">
    <property type="entry name" value="HTH_11"/>
    <property type="match status" value="1"/>
</dbReference>
<sequence>MEEKTITELAKELGVSRQAIYKRVNQLPTTLSPKKVDGVYKLNVDAIRFIKNSVNQIDNESDNQVDTEVDRLSQQIQDLKEDKIQLNEQLKTKDKQLETMQKLVDQQQQLLLKEQQKKSIILRRSKK</sequence>
<organism evidence="3 4">
    <name type="scientific">Listeria fleischmannii FSL S10-1203</name>
    <dbReference type="NCBI Taxonomy" id="1265822"/>
    <lineage>
        <taxon>Bacteria</taxon>
        <taxon>Bacillati</taxon>
        <taxon>Bacillota</taxon>
        <taxon>Bacilli</taxon>
        <taxon>Bacillales</taxon>
        <taxon>Listeriaceae</taxon>
        <taxon>Listeria</taxon>
    </lineage>
</organism>
<feature type="coiled-coil region" evidence="1">
    <location>
        <begin position="62"/>
        <end position="117"/>
    </location>
</feature>
<evidence type="ECO:0000259" key="2">
    <source>
        <dbReference type="Pfam" id="PF08279"/>
    </source>
</evidence>
<name>W7D051_9LIST</name>
<feature type="domain" description="Helix-turn-helix type 11" evidence="2">
    <location>
        <begin position="5"/>
        <end position="31"/>
    </location>
</feature>
<keyword evidence="1" id="KW-0175">Coiled coil</keyword>
<reference evidence="3 4" key="1">
    <citation type="submission" date="2012-12" db="EMBL/GenBank/DDBJ databases">
        <title>Novel taxa of Listeriaceae from agricultural environments in the United States.</title>
        <authorList>
            <person name="den Bakker H.C."/>
            <person name="Allred A."/>
            <person name="Warchocki S."/>
            <person name="Wright E.M."/>
            <person name="Burrell A."/>
            <person name="Nightingale K.K."/>
            <person name="Kephart D."/>
            <person name="Wiedmann M."/>
        </authorList>
    </citation>
    <scope>NUCLEOTIDE SEQUENCE [LARGE SCALE GENOMIC DNA]</scope>
    <source>
        <strain evidence="3 4">FSL S10-1203</strain>
    </source>
</reference>
<dbReference type="RefSeq" id="WP_036065696.1">
    <property type="nucleotide sequence ID" value="NZ_AODM01000110.1"/>
</dbReference>
<dbReference type="EMBL" id="AODM01000110">
    <property type="protein sequence ID" value="EUJ42577.1"/>
    <property type="molecule type" value="Genomic_DNA"/>
</dbReference>
<dbReference type="Proteomes" id="UP000019241">
    <property type="component" value="Unassembled WGS sequence"/>
</dbReference>
<dbReference type="InterPro" id="IPR013196">
    <property type="entry name" value="HTH_11"/>
</dbReference>
<protein>
    <recommendedName>
        <fullName evidence="2">Helix-turn-helix type 11 domain-containing protein</fullName>
    </recommendedName>
</protein>
<accession>W7D051</accession>
<evidence type="ECO:0000313" key="3">
    <source>
        <dbReference type="EMBL" id="EUJ42577.1"/>
    </source>
</evidence>
<evidence type="ECO:0000256" key="1">
    <source>
        <dbReference type="SAM" id="Coils"/>
    </source>
</evidence>
<dbReference type="PATRIC" id="fig|1265822.4.peg.4272"/>
<proteinExistence type="predicted"/>
<comment type="caution">
    <text evidence="3">The sequence shown here is derived from an EMBL/GenBank/DDBJ whole genome shotgun (WGS) entry which is preliminary data.</text>
</comment>